<dbReference type="RefSeq" id="WP_310071421.1">
    <property type="nucleotide sequence ID" value="NZ_JAVDVX010000003.1"/>
</dbReference>
<sequence>MISAIITWCWNHSKATIVAALLLGGWGAYCLINIKVDAIPDLSETQVIIFSEWMGRSPDLVEAQITYPLVSTLLSAPKVKVARGFSMFGMSFVYVIFEDGTDNYWARARVLEYLSKISGQMPEGVTPSIGPDASGVGWVLQYALVDPEGKYNLAQIKTFQDWYLKYWLSAVPGVAEVASVGGFDKQYQVEVDPNKLAALNLSLERVISAIRKSNNDVGGRTLEISEREYYIRGLGYVKDPRDLENIALGVSADATPILLTDVARVTLGPNIRRGISDLNGQGDTVGGVVVMRQGEDVSRVIAAVKEKIATVKGAFPPGLELQLVYDRSDLIGQAVQTLKVNLIEEIILVCIVILFFLFHIRSILVVVITLPLSLLLSLIPMYYFDISLNIMSLGGIILAVGDIVDGVVVFIENTHTKIANSDGKKTRQELALEACRELGPAIFSALLIISISFLPIFALQAQEGKLFHPLAYTKTFAMLAAALVTITLVPILIALFVKGRIRKASDNPLNRWLQAIYTPVVSWAVAHTKTVFASTALLMAVSAALFLRLGSEFMPPLWEGDLLYMPITVPGISVTAAQDILTRQNLAIKAIPEVVSSFGKAGRFETATDPAPLSMFEYTIRLKPQKEWRAGLTPEALVQELDAAVAVPGLNRAWTKPVRGRIDMLSTGIRTPVGIKIFGPDLNTIEHIGQQIEQTLAKLPGTRSAYAERINGGNYLDFEADKAALARYGLVLGDVQMVIETAIGGMDIAETVEGRERYSINVRYPRELRDSVEKIEHILVATPAGAQVPLSQLGKLITRTGPPMVLDENGSLAGYVYIDLLNRDAGGYVTDAKAAIADAVHIPPGYFITWTGQYEYLARMQKRMAIVLPVTLALVFAFLYFSMQSTSKALIVMLAVPLSLSGGIILMWFLNYNTSVAVWAGAIALIGVAVSTTSIMMVFLDQSWRRWQTEGRLLTASDGQLAIVEGAKNSLRSVLMAVAMNVFGLMPVMLATGLGADVMKTLASPMFGGLLSLIFLTLLVIPCVYRRVYGHNLPVAENNAQPVPVLTP</sequence>
<evidence type="ECO:0000256" key="6">
    <source>
        <dbReference type="ARBA" id="ARBA00022989"/>
    </source>
</evidence>
<feature type="transmembrane region" description="Helical" evidence="8">
    <location>
        <begin position="340"/>
        <end position="358"/>
    </location>
</feature>
<organism evidence="9 10">
    <name type="scientific">Cellvibrio fibrivorans</name>
    <dbReference type="NCBI Taxonomy" id="126350"/>
    <lineage>
        <taxon>Bacteria</taxon>
        <taxon>Pseudomonadati</taxon>
        <taxon>Pseudomonadota</taxon>
        <taxon>Gammaproteobacteria</taxon>
        <taxon>Cellvibrionales</taxon>
        <taxon>Cellvibrionaceae</taxon>
        <taxon>Cellvibrio</taxon>
    </lineage>
</organism>
<evidence type="ECO:0000256" key="3">
    <source>
        <dbReference type="ARBA" id="ARBA00022448"/>
    </source>
</evidence>
<dbReference type="PRINTS" id="PR00702">
    <property type="entry name" value="ACRIFLAVINRP"/>
</dbReference>
<evidence type="ECO:0000313" key="9">
    <source>
        <dbReference type="EMBL" id="MDR7089768.1"/>
    </source>
</evidence>
<feature type="transmembrane region" description="Helical" evidence="8">
    <location>
        <begin position="438"/>
        <end position="457"/>
    </location>
</feature>
<dbReference type="Pfam" id="PF00873">
    <property type="entry name" value="ACR_tran"/>
    <property type="match status" value="1"/>
</dbReference>
<evidence type="ECO:0000256" key="7">
    <source>
        <dbReference type="ARBA" id="ARBA00023136"/>
    </source>
</evidence>
<dbReference type="EMBL" id="JAVDVX010000003">
    <property type="protein sequence ID" value="MDR7089768.1"/>
    <property type="molecule type" value="Genomic_DNA"/>
</dbReference>
<proteinExistence type="inferred from homology"/>
<dbReference type="Gene3D" id="3.30.70.1320">
    <property type="entry name" value="Multidrug efflux transporter AcrB pore domain like"/>
    <property type="match status" value="1"/>
</dbReference>
<dbReference type="SUPFAM" id="SSF82693">
    <property type="entry name" value="Multidrug efflux transporter AcrB pore domain, PN1, PN2, PC1 and PC2 subdomains"/>
    <property type="match status" value="2"/>
</dbReference>
<comment type="similarity">
    <text evidence="2">Belongs to the resistance-nodulation-cell division (RND) (TC 2.A.6) family.</text>
</comment>
<evidence type="ECO:0000256" key="4">
    <source>
        <dbReference type="ARBA" id="ARBA00022475"/>
    </source>
</evidence>
<feature type="transmembrane region" description="Helical" evidence="8">
    <location>
        <begin position="477"/>
        <end position="497"/>
    </location>
</feature>
<gene>
    <name evidence="9" type="ORF">J2X05_001790</name>
</gene>
<evidence type="ECO:0000313" key="10">
    <source>
        <dbReference type="Proteomes" id="UP001253595"/>
    </source>
</evidence>
<name>A0ABU1UX97_9GAMM</name>
<evidence type="ECO:0000256" key="1">
    <source>
        <dbReference type="ARBA" id="ARBA00004651"/>
    </source>
</evidence>
<feature type="transmembrane region" description="Helical" evidence="8">
    <location>
        <begin position="390"/>
        <end position="411"/>
    </location>
</feature>
<feature type="transmembrane region" description="Helical" evidence="8">
    <location>
        <begin position="916"/>
        <end position="940"/>
    </location>
</feature>
<dbReference type="InterPro" id="IPR004763">
    <property type="entry name" value="CusA-like"/>
</dbReference>
<dbReference type="NCBIfam" id="TIGR00914">
    <property type="entry name" value="2A0601"/>
    <property type="match status" value="1"/>
</dbReference>
<dbReference type="PANTHER" id="PTHR32063">
    <property type="match status" value="1"/>
</dbReference>
<evidence type="ECO:0000256" key="8">
    <source>
        <dbReference type="SAM" id="Phobius"/>
    </source>
</evidence>
<evidence type="ECO:0000256" key="5">
    <source>
        <dbReference type="ARBA" id="ARBA00022692"/>
    </source>
</evidence>
<keyword evidence="5 8" id="KW-0812">Transmembrane</keyword>
<dbReference type="InterPro" id="IPR027463">
    <property type="entry name" value="AcrB_DN_DC_subdom"/>
</dbReference>
<evidence type="ECO:0000256" key="2">
    <source>
        <dbReference type="ARBA" id="ARBA00010942"/>
    </source>
</evidence>
<dbReference type="Gene3D" id="1.20.1640.10">
    <property type="entry name" value="Multidrug efflux transporter AcrB transmembrane domain"/>
    <property type="match status" value="2"/>
</dbReference>
<feature type="transmembrane region" description="Helical" evidence="8">
    <location>
        <begin position="532"/>
        <end position="550"/>
    </location>
</feature>
<comment type="caution">
    <text evidence="9">The sequence shown here is derived from an EMBL/GenBank/DDBJ whole genome shotgun (WGS) entry which is preliminary data.</text>
</comment>
<feature type="transmembrane region" description="Helical" evidence="8">
    <location>
        <begin position="1002"/>
        <end position="1025"/>
    </location>
</feature>
<dbReference type="Gene3D" id="3.30.70.1440">
    <property type="entry name" value="Multidrug efflux transporter AcrB pore domain"/>
    <property type="match status" value="1"/>
</dbReference>
<reference evidence="9 10" key="1">
    <citation type="submission" date="2023-07" db="EMBL/GenBank/DDBJ databases">
        <title>Sorghum-associated microbial communities from plants grown in Nebraska, USA.</title>
        <authorList>
            <person name="Schachtman D."/>
        </authorList>
    </citation>
    <scope>NUCLEOTIDE SEQUENCE [LARGE SCALE GENOMIC DNA]</scope>
    <source>
        <strain evidence="9 10">BE190</strain>
    </source>
</reference>
<feature type="transmembrane region" description="Helical" evidence="8">
    <location>
        <begin position="889"/>
        <end position="910"/>
    </location>
</feature>
<dbReference type="Proteomes" id="UP001253595">
    <property type="component" value="Unassembled WGS sequence"/>
</dbReference>
<keyword evidence="10" id="KW-1185">Reference proteome</keyword>
<keyword evidence="4" id="KW-1003">Cell membrane</keyword>
<accession>A0ABU1UX97</accession>
<keyword evidence="3" id="KW-0813">Transport</keyword>
<dbReference type="Gene3D" id="3.30.70.1430">
    <property type="entry name" value="Multidrug efflux transporter AcrB pore domain"/>
    <property type="match status" value="2"/>
</dbReference>
<comment type="subcellular location">
    <subcellularLocation>
        <location evidence="1">Cell membrane</location>
        <topology evidence="1">Multi-pass membrane protein</topology>
    </subcellularLocation>
</comment>
<keyword evidence="7 8" id="KW-0472">Membrane</keyword>
<dbReference type="InterPro" id="IPR001036">
    <property type="entry name" value="Acrflvin-R"/>
</dbReference>
<dbReference type="SUPFAM" id="SSF82714">
    <property type="entry name" value="Multidrug efflux transporter AcrB TolC docking domain, DN and DC subdomains"/>
    <property type="match status" value="2"/>
</dbReference>
<feature type="transmembrane region" description="Helical" evidence="8">
    <location>
        <begin position="864"/>
        <end position="882"/>
    </location>
</feature>
<dbReference type="SUPFAM" id="SSF82866">
    <property type="entry name" value="Multidrug efflux transporter AcrB transmembrane domain"/>
    <property type="match status" value="2"/>
</dbReference>
<protein>
    <submittedName>
        <fullName evidence="9">Cu(I)/Ag(I) efflux system membrane protein CusA/SilA</fullName>
    </submittedName>
</protein>
<feature type="transmembrane region" description="Helical" evidence="8">
    <location>
        <begin position="974"/>
        <end position="996"/>
    </location>
</feature>
<keyword evidence="6 8" id="KW-1133">Transmembrane helix</keyword>
<dbReference type="PANTHER" id="PTHR32063:SF19">
    <property type="entry name" value="CATION EFFLUX SYSTEM PROTEIN CUSA"/>
    <property type="match status" value="1"/>
</dbReference>
<dbReference type="Gene3D" id="3.30.2090.10">
    <property type="entry name" value="Multidrug efflux transporter AcrB TolC docking domain, DN and DC subdomains"/>
    <property type="match status" value="2"/>
</dbReference>